<proteinExistence type="predicted"/>
<dbReference type="KEGG" id="grl:LPB144_08350"/>
<sequence length="70" mass="7974">MFLKLGVKILFIVVEVFLGFYSIAMSDSLLVKFLFFAVTAAIIAFLMVKFINKILPVEKDSMSLYSEEEN</sequence>
<gene>
    <name evidence="2" type="ORF">LPB144_08350</name>
</gene>
<dbReference type="STRING" id="1913577.LPB144_08350"/>
<keyword evidence="1" id="KW-0472">Membrane</keyword>
<keyword evidence="1" id="KW-0812">Transmembrane</keyword>
<dbReference type="OrthoDB" id="1453826at2"/>
<organism evidence="2 3">
    <name type="scientific">Christiangramia salexigens</name>
    <dbReference type="NCBI Taxonomy" id="1913577"/>
    <lineage>
        <taxon>Bacteria</taxon>
        <taxon>Pseudomonadati</taxon>
        <taxon>Bacteroidota</taxon>
        <taxon>Flavobacteriia</taxon>
        <taxon>Flavobacteriales</taxon>
        <taxon>Flavobacteriaceae</taxon>
        <taxon>Christiangramia</taxon>
    </lineage>
</organism>
<accession>A0A1L3J8H3</accession>
<keyword evidence="3" id="KW-1185">Reference proteome</keyword>
<feature type="transmembrane region" description="Helical" evidence="1">
    <location>
        <begin position="30"/>
        <end position="52"/>
    </location>
</feature>
<keyword evidence="1" id="KW-1133">Transmembrane helix</keyword>
<evidence type="ECO:0000313" key="2">
    <source>
        <dbReference type="EMBL" id="APG61429.1"/>
    </source>
</evidence>
<reference evidence="2 3" key="1">
    <citation type="submission" date="2016-11" db="EMBL/GenBank/DDBJ databases">
        <title>Gramella sp. LPB0144 isolated from marine environment.</title>
        <authorList>
            <person name="Kim E."/>
            <person name="Yi H."/>
        </authorList>
    </citation>
    <scope>NUCLEOTIDE SEQUENCE [LARGE SCALE GENOMIC DNA]</scope>
    <source>
        <strain evidence="2 3">LPB0144</strain>
    </source>
</reference>
<protein>
    <submittedName>
        <fullName evidence="2">Uncharacterized protein</fullName>
    </submittedName>
</protein>
<dbReference type="EMBL" id="CP018153">
    <property type="protein sequence ID" value="APG61429.1"/>
    <property type="molecule type" value="Genomic_DNA"/>
</dbReference>
<name>A0A1L3J8H3_9FLAO</name>
<dbReference type="Proteomes" id="UP000182510">
    <property type="component" value="Chromosome"/>
</dbReference>
<evidence type="ECO:0000256" key="1">
    <source>
        <dbReference type="SAM" id="Phobius"/>
    </source>
</evidence>
<evidence type="ECO:0000313" key="3">
    <source>
        <dbReference type="Proteomes" id="UP000182510"/>
    </source>
</evidence>
<feature type="transmembrane region" description="Helical" evidence="1">
    <location>
        <begin position="7"/>
        <end position="24"/>
    </location>
</feature>
<dbReference type="AlphaFoldDB" id="A0A1L3J8H3"/>
<dbReference type="RefSeq" id="WP_072554112.1">
    <property type="nucleotide sequence ID" value="NZ_CP018153.1"/>
</dbReference>